<dbReference type="PANTHER" id="PTHR34385">
    <property type="entry name" value="D-ALANYL-D-ALANINE CARBOXYPEPTIDASE"/>
    <property type="match status" value="1"/>
</dbReference>
<sequence>MPHPTPAAPGAAVRVAARAVAGALVVCLASGCTPAPDADGGGPAPTATGVSPAPGASATAVASHPPVPYNPAATPTWPRPVPADTRTGAELDQPFTVDGVVVVSKDHPVSAAYVPPWTREPHGISPDAYAAFQQMAADARAEGLTLALRSGYRDHATQAASFARALQTYDEATARRYFAEAGKSEHQTGLAFDVWDGVNRGSTFARTPEAAWVAANAHRYGLIVRYPEGRTDVTGYAWESWHLRWVGPEIAAAFGPNSSLTLEEYLGLA</sequence>
<dbReference type="InterPro" id="IPR003709">
    <property type="entry name" value="VanY-like_core_dom"/>
</dbReference>
<evidence type="ECO:0000259" key="2">
    <source>
        <dbReference type="Pfam" id="PF02557"/>
    </source>
</evidence>
<dbReference type="EMBL" id="CP115965">
    <property type="protein sequence ID" value="WZW98674.1"/>
    <property type="molecule type" value="Genomic_DNA"/>
</dbReference>
<keyword evidence="3" id="KW-0645">Protease</keyword>
<keyword evidence="3" id="KW-0121">Carboxypeptidase</keyword>
<keyword evidence="3" id="KW-0378">Hydrolase</keyword>
<organism evidence="3 4">
    <name type="scientific">Propioniciclava soli</name>
    <dbReference type="NCBI Taxonomy" id="2775081"/>
    <lineage>
        <taxon>Bacteria</taxon>
        <taxon>Bacillati</taxon>
        <taxon>Actinomycetota</taxon>
        <taxon>Actinomycetes</taxon>
        <taxon>Propionibacteriales</taxon>
        <taxon>Propionibacteriaceae</taxon>
        <taxon>Propioniciclava</taxon>
    </lineage>
</organism>
<feature type="domain" description="D-alanyl-D-alanine carboxypeptidase-like core" evidence="2">
    <location>
        <begin position="124"/>
        <end position="247"/>
    </location>
</feature>
<evidence type="ECO:0000256" key="1">
    <source>
        <dbReference type="SAM" id="MobiDB-lite"/>
    </source>
</evidence>
<dbReference type="InterPro" id="IPR009045">
    <property type="entry name" value="Zn_M74/Hedgehog-like"/>
</dbReference>
<dbReference type="Pfam" id="PF02557">
    <property type="entry name" value="VanY"/>
    <property type="match status" value="1"/>
</dbReference>
<feature type="region of interest" description="Disordered" evidence="1">
    <location>
        <begin position="39"/>
        <end position="89"/>
    </location>
</feature>
<feature type="compositionally biased region" description="Low complexity" evidence="1">
    <location>
        <begin position="39"/>
        <end position="56"/>
    </location>
</feature>
<dbReference type="Gene3D" id="3.30.1380.10">
    <property type="match status" value="1"/>
</dbReference>
<dbReference type="SUPFAM" id="SSF55166">
    <property type="entry name" value="Hedgehog/DD-peptidase"/>
    <property type="match status" value="1"/>
</dbReference>
<keyword evidence="4" id="KW-1185">Reference proteome</keyword>
<gene>
    <name evidence="3" type="ORF">PCC79_00255</name>
</gene>
<dbReference type="PANTHER" id="PTHR34385:SF1">
    <property type="entry name" value="PEPTIDOGLYCAN L-ALANYL-D-GLUTAMATE ENDOPEPTIDASE CWLK"/>
    <property type="match status" value="1"/>
</dbReference>
<name>A0ABZ3C7G1_9ACTN</name>
<protein>
    <submittedName>
        <fullName evidence="3">D-alanyl-D-alanine carboxypeptidase family protein</fullName>
    </submittedName>
</protein>
<evidence type="ECO:0000313" key="4">
    <source>
        <dbReference type="Proteomes" id="UP001434337"/>
    </source>
</evidence>
<dbReference type="InterPro" id="IPR052179">
    <property type="entry name" value="DD-CPase-like"/>
</dbReference>
<dbReference type="Proteomes" id="UP001434337">
    <property type="component" value="Chromosome"/>
</dbReference>
<accession>A0ABZ3C7G1</accession>
<dbReference type="CDD" id="cd14852">
    <property type="entry name" value="LD-carboxypeptidase"/>
    <property type="match status" value="1"/>
</dbReference>
<reference evidence="3 4" key="1">
    <citation type="journal article" date="2023" name="Environ Microbiome">
        <title>A coral-associated actinobacterium mitigates coral bleaching under heat stress.</title>
        <authorList>
            <person name="Li J."/>
            <person name="Zou Y."/>
            <person name="Li Q."/>
            <person name="Zhang J."/>
            <person name="Bourne D.G."/>
            <person name="Lyu Y."/>
            <person name="Liu C."/>
            <person name="Zhang S."/>
        </authorList>
    </citation>
    <scope>NUCLEOTIDE SEQUENCE [LARGE SCALE GENOMIC DNA]</scope>
    <source>
        <strain evidence="3 4">SCSIO 13291</strain>
    </source>
</reference>
<proteinExistence type="predicted"/>
<dbReference type="GO" id="GO:0004180">
    <property type="term" value="F:carboxypeptidase activity"/>
    <property type="evidence" value="ECO:0007669"/>
    <property type="project" value="UniProtKB-KW"/>
</dbReference>
<dbReference type="RefSeq" id="WP_232549280.1">
    <property type="nucleotide sequence ID" value="NZ_CP115965.1"/>
</dbReference>
<dbReference type="InterPro" id="IPR058193">
    <property type="entry name" value="VanY/YodJ_core_dom"/>
</dbReference>
<evidence type="ECO:0000313" key="3">
    <source>
        <dbReference type="EMBL" id="WZW98674.1"/>
    </source>
</evidence>